<dbReference type="EMBL" id="JAPEVG010000238">
    <property type="protein sequence ID" value="KAJ8472997.1"/>
    <property type="molecule type" value="Genomic_DNA"/>
</dbReference>
<evidence type="ECO:0000313" key="2">
    <source>
        <dbReference type="EMBL" id="KAJ8472997.1"/>
    </source>
</evidence>
<evidence type="ECO:0000256" key="1">
    <source>
        <dbReference type="SAM" id="MobiDB-lite"/>
    </source>
</evidence>
<name>A0AAD7X8U4_9APHY</name>
<organism evidence="2 3">
    <name type="scientific">Trametes cubensis</name>
    <dbReference type="NCBI Taxonomy" id="1111947"/>
    <lineage>
        <taxon>Eukaryota</taxon>
        <taxon>Fungi</taxon>
        <taxon>Dikarya</taxon>
        <taxon>Basidiomycota</taxon>
        <taxon>Agaricomycotina</taxon>
        <taxon>Agaricomycetes</taxon>
        <taxon>Polyporales</taxon>
        <taxon>Polyporaceae</taxon>
        <taxon>Trametes</taxon>
    </lineage>
</organism>
<sequence>MSVTGRPILLHRVYRLHKRWLADNFTYFAQKFGPGGDDSWITTVLEEPEVAEGCTVYHTPSEVPAEDFERILHALKNQEQKHGSSAASRTAGTQLLVAAQALGCDTIVTQERERLCTVWNERKPPRPESYRNYRPPESAYPPNDEPHSFEEAREMIRLGRNHGLRKVLKRAYYELVSSSEFESALKDPGAFGFSRAEMKRLSRVQGKLMFAWHRAVRKPPRDSLWRGSHCHPLARSPLPYGCKQQHGAIRRSAWRNMMNETGEAAEGARDPPSLQRLPPHGRAAEQPVVLVLCAGVGEVVGAAARGVVGGVQGTEAVNAS</sequence>
<accession>A0AAD7X8U4</accession>
<proteinExistence type="predicted"/>
<dbReference type="AlphaFoldDB" id="A0AAD7X8U4"/>
<dbReference type="Proteomes" id="UP001215151">
    <property type="component" value="Unassembled WGS sequence"/>
</dbReference>
<evidence type="ECO:0000313" key="3">
    <source>
        <dbReference type="Proteomes" id="UP001215151"/>
    </source>
</evidence>
<reference evidence="2" key="1">
    <citation type="submission" date="2022-11" db="EMBL/GenBank/DDBJ databases">
        <title>Genome Sequence of Cubamyces cubensis.</title>
        <authorList>
            <person name="Buettner E."/>
        </authorList>
    </citation>
    <scope>NUCLEOTIDE SEQUENCE</scope>
    <source>
        <strain evidence="2">MPL-01</strain>
    </source>
</reference>
<comment type="caution">
    <text evidence="2">The sequence shown here is derived from an EMBL/GenBank/DDBJ whole genome shotgun (WGS) entry which is preliminary data.</text>
</comment>
<gene>
    <name evidence="2" type="ORF">ONZ51_g8153</name>
</gene>
<protein>
    <submittedName>
        <fullName evidence="2">Uncharacterized protein</fullName>
    </submittedName>
</protein>
<feature type="region of interest" description="Disordered" evidence="1">
    <location>
        <begin position="124"/>
        <end position="146"/>
    </location>
</feature>
<keyword evidence="3" id="KW-1185">Reference proteome</keyword>